<protein>
    <submittedName>
        <fullName evidence="2">G_PROTEIN_RECEP_F1_2 domain-containing protein</fullName>
    </submittedName>
</protein>
<gene>
    <name evidence="2" type="primary">AVEN_32853_1</name>
    <name evidence="2" type="ORF">TNIN_309421</name>
</gene>
<accession>A0A8X6WRB8</accession>
<evidence type="ECO:0000256" key="1">
    <source>
        <dbReference type="SAM" id="MobiDB-lite"/>
    </source>
</evidence>
<dbReference type="EMBL" id="BMAV01000799">
    <property type="protein sequence ID" value="GFY38351.1"/>
    <property type="molecule type" value="Genomic_DNA"/>
</dbReference>
<sequence length="141" mass="15745">MSCLLTQSSSDGGSNAQSDTSMRTAYTVDANGRQINSIMKVFGKKHASQNSKPIIAHYIKKTGDVKMMGNGVQLNSRWNTFKQDLPMPKSPSLLRSMRLSISTGDMRTMNLPYTRKTPHSMKKYFSCLTISASAKEVPEFW</sequence>
<evidence type="ECO:0000313" key="3">
    <source>
        <dbReference type="Proteomes" id="UP000886998"/>
    </source>
</evidence>
<keyword evidence="3" id="KW-1185">Reference proteome</keyword>
<dbReference type="AlphaFoldDB" id="A0A8X6WRB8"/>
<comment type="caution">
    <text evidence="2">The sequence shown here is derived from an EMBL/GenBank/DDBJ whole genome shotgun (WGS) entry which is preliminary data.</text>
</comment>
<feature type="region of interest" description="Disordered" evidence="1">
    <location>
        <begin position="1"/>
        <end position="20"/>
    </location>
</feature>
<proteinExistence type="predicted"/>
<evidence type="ECO:0000313" key="2">
    <source>
        <dbReference type="EMBL" id="GFY38351.1"/>
    </source>
</evidence>
<organism evidence="2 3">
    <name type="scientific">Trichonephila inaurata madagascariensis</name>
    <dbReference type="NCBI Taxonomy" id="2747483"/>
    <lineage>
        <taxon>Eukaryota</taxon>
        <taxon>Metazoa</taxon>
        <taxon>Ecdysozoa</taxon>
        <taxon>Arthropoda</taxon>
        <taxon>Chelicerata</taxon>
        <taxon>Arachnida</taxon>
        <taxon>Araneae</taxon>
        <taxon>Araneomorphae</taxon>
        <taxon>Entelegynae</taxon>
        <taxon>Araneoidea</taxon>
        <taxon>Nephilidae</taxon>
        <taxon>Trichonephila</taxon>
        <taxon>Trichonephila inaurata</taxon>
    </lineage>
</organism>
<dbReference type="OrthoDB" id="6427037at2759"/>
<dbReference type="Proteomes" id="UP000886998">
    <property type="component" value="Unassembled WGS sequence"/>
</dbReference>
<reference evidence="2" key="1">
    <citation type="submission" date="2020-08" db="EMBL/GenBank/DDBJ databases">
        <title>Multicomponent nature underlies the extraordinary mechanical properties of spider dragline silk.</title>
        <authorList>
            <person name="Kono N."/>
            <person name="Nakamura H."/>
            <person name="Mori M."/>
            <person name="Yoshida Y."/>
            <person name="Ohtoshi R."/>
            <person name="Malay A.D."/>
            <person name="Moran D.A.P."/>
            <person name="Tomita M."/>
            <person name="Numata K."/>
            <person name="Arakawa K."/>
        </authorList>
    </citation>
    <scope>NUCLEOTIDE SEQUENCE</scope>
</reference>
<name>A0A8X6WRB8_9ARAC</name>